<comment type="caution">
    <text evidence="1">The sequence shown here is derived from an EMBL/GenBank/DDBJ whole genome shotgun (WGS) entry which is preliminary data.</text>
</comment>
<evidence type="ECO:0000313" key="1">
    <source>
        <dbReference type="EMBL" id="MFD1814557.1"/>
    </source>
</evidence>
<dbReference type="Proteomes" id="UP001597286">
    <property type="component" value="Unassembled WGS sequence"/>
</dbReference>
<evidence type="ECO:0008006" key="3">
    <source>
        <dbReference type="Google" id="ProtNLM"/>
    </source>
</evidence>
<keyword evidence="2" id="KW-1185">Reference proteome</keyword>
<reference evidence="2" key="1">
    <citation type="journal article" date="2019" name="Int. J. Syst. Evol. Microbiol.">
        <title>The Global Catalogue of Microorganisms (GCM) 10K type strain sequencing project: providing services to taxonomists for standard genome sequencing and annotation.</title>
        <authorList>
            <consortium name="The Broad Institute Genomics Platform"/>
            <consortium name="The Broad Institute Genome Sequencing Center for Infectious Disease"/>
            <person name="Wu L."/>
            <person name="Ma J."/>
        </authorList>
    </citation>
    <scope>NUCLEOTIDE SEQUENCE [LARGE SCALE GENOMIC DNA]</scope>
    <source>
        <strain evidence="2">DT72</strain>
    </source>
</reference>
<dbReference type="RefSeq" id="WP_378487037.1">
    <property type="nucleotide sequence ID" value="NZ_JBHUFB010000019.1"/>
</dbReference>
<proteinExistence type="predicted"/>
<evidence type="ECO:0000313" key="2">
    <source>
        <dbReference type="Proteomes" id="UP001597286"/>
    </source>
</evidence>
<name>A0ABW4PA88_9NOCA</name>
<protein>
    <recommendedName>
        <fullName evidence="3">Head decoration protein</fullName>
    </recommendedName>
</protein>
<dbReference type="EMBL" id="JBHUFB010000019">
    <property type="protein sequence ID" value="MFD1814557.1"/>
    <property type="molecule type" value="Genomic_DNA"/>
</dbReference>
<accession>A0ABW4PA88</accession>
<gene>
    <name evidence="1" type="ORF">ACFSJG_20265</name>
</gene>
<organism evidence="1 2">
    <name type="scientific">Rhodococcus gannanensis</name>
    <dbReference type="NCBI Taxonomy" id="1960308"/>
    <lineage>
        <taxon>Bacteria</taxon>
        <taxon>Bacillati</taxon>
        <taxon>Actinomycetota</taxon>
        <taxon>Actinomycetes</taxon>
        <taxon>Mycobacteriales</taxon>
        <taxon>Nocardiaceae</taxon>
        <taxon>Rhodococcus</taxon>
    </lineage>
</organism>
<sequence>MATTFRTGDQLASTVCTTRVIVVRAPSDGIADLSCGGSPMVAAAGGRPAGAPAAGAVTLLGKRYVDANETVEVLCTAAGTGELTLAGVALAVKAAKVLPASD</sequence>